<comment type="caution">
    <text evidence="2">The sequence shown here is derived from an EMBL/GenBank/DDBJ whole genome shotgun (WGS) entry which is preliminary data.</text>
</comment>
<dbReference type="EMBL" id="AVOT02054647">
    <property type="protein sequence ID" value="MBW0549340.1"/>
    <property type="molecule type" value="Genomic_DNA"/>
</dbReference>
<evidence type="ECO:0000313" key="2">
    <source>
        <dbReference type="EMBL" id="MBW0549340.1"/>
    </source>
</evidence>
<name>A0A9Q3IT26_9BASI</name>
<accession>A0A9Q3IT26</accession>
<dbReference type="Proteomes" id="UP000765509">
    <property type="component" value="Unassembled WGS sequence"/>
</dbReference>
<evidence type="ECO:0000313" key="3">
    <source>
        <dbReference type="Proteomes" id="UP000765509"/>
    </source>
</evidence>
<proteinExistence type="predicted"/>
<feature type="region of interest" description="Disordered" evidence="1">
    <location>
        <begin position="174"/>
        <end position="195"/>
    </location>
</feature>
<keyword evidence="3" id="KW-1185">Reference proteome</keyword>
<sequence>IIKDSCDSTGGGGLYMQLQRHHMTVEVYELLKEINMNNCGVNDIGMESGDFPQTTNAKEDETSNTEIPVQTEDIGDKNGQVPSECGDALWINTIDNQNQDAANDLINRKGPTIRTNCPTPLQFGRRNSLGQSSSMSVGTSCQDQNFMNNMNTNMQNVLSPLMLMLQQSQDCAEEQDCMQRSQDEERQMLMREREE</sequence>
<protein>
    <submittedName>
        <fullName evidence="2">Uncharacterized protein</fullName>
    </submittedName>
</protein>
<gene>
    <name evidence="2" type="ORF">O181_089055</name>
</gene>
<feature type="non-terminal residue" evidence="2">
    <location>
        <position position="1"/>
    </location>
</feature>
<organism evidence="2 3">
    <name type="scientific">Austropuccinia psidii MF-1</name>
    <dbReference type="NCBI Taxonomy" id="1389203"/>
    <lineage>
        <taxon>Eukaryota</taxon>
        <taxon>Fungi</taxon>
        <taxon>Dikarya</taxon>
        <taxon>Basidiomycota</taxon>
        <taxon>Pucciniomycotina</taxon>
        <taxon>Pucciniomycetes</taxon>
        <taxon>Pucciniales</taxon>
        <taxon>Sphaerophragmiaceae</taxon>
        <taxon>Austropuccinia</taxon>
    </lineage>
</organism>
<evidence type="ECO:0000256" key="1">
    <source>
        <dbReference type="SAM" id="MobiDB-lite"/>
    </source>
</evidence>
<feature type="compositionally biased region" description="Basic and acidic residues" evidence="1">
    <location>
        <begin position="181"/>
        <end position="195"/>
    </location>
</feature>
<reference evidence="2" key="1">
    <citation type="submission" date="2021-03" db="EMBL/GenBank/DDBJ databases">
        <title>Draft genome sequence of rust myrtle Austropuccinia psidii MF-1, a brazilian biotype.</title>
        <authorList>
            <person name="Quecine M.C."/>
            <person name="Pachon D.M.R."/>
            <person name="Bonatelli M.L."/>
            <person name="Correr F.H."/>
            <person name="Franceschini L.M."/>
            <person name="Leite T.F."/>
            <person name="Margarido G.R.A."/>
            <person name="Almeida C.A."/>
            <person name="Ferrarezi J.A."/>
            <person name="Labate C.A."/>
        </authorList>
    </citation>
    <scope>NUCLEOTIDE SEQUENCE</scope>
    <source>
        <strain evidence="2">MF-1</strain>
    </source>
</reference>
<dbReference type="AlphaFoldDB" id="A0A9Q3IT26"/>